<organism evidence="2 3">
    <name type="scientific">Yarrowia lipolytica</name>
    <name type="common">Candida lipolytica</name>
    <dbReference type="NCBI Taxonomy" id="4952"/>
    <lineage>
        <taxon>Eukaryota</taxon>
        <taxon>Fungi</taxon>
        <taxon>Dikarya</taxon>
        <taxon>Ascomycota</taxon>
        <taxon>Saccharomycotina</taxon>
        <taxon>Dipodascomycetes</taxon>
        <taxon>Dipodascales</taxon>
        <taxon>Dipodascales incertae sedis</taxon>
        <taxon>Yarrowia</taxon>
    </lineage>
</organism>
<name>A0A1D8NC86_YARLL</name>
<dbReference type="Proteomes" id="UP000182444">
    <property type="component" value="Chromosome 1C"/>
</dbReference>
<proteinExistence type="predicted"/>
<protein>
    <submittedName>
        <fullName evidence="2">Uncharacterized protein</fullName>
    </submittedName>
</protein>
<dbReference type="VEuPathDB" id="FungiDB:YALI1_C30665g"/>
<gene>
    <name evidence="2" type="ORF">YALI1_C30665g</name>
</gene>
<dbReference type="RefSeq" id="XP_068138624.1">
    <property type="nucleotide sequence ID" value="XM_068282523.1"/>
</dbReference>
<evidence type="ECO:0000313" key="2">
    <source>
        <dbReference type="EMBL" id="AOW03246.1"/>
    </source>
</evidence>
<reference evidence="2 3" key="1">
    <citation type="journal article" date="2016" name="PLoS ONE">
        <title>Sequence Assembly of Yarrowia lipolytica Strain W29/CLIB89 Shows Transposable Element Diversity.</title>
        <authorList>
            <person name="Magnan C."/>
            <person name="Yu J."/>
            <person name="Chang I."/>
            <person name="Jahn E."/>
            <person name="Kanomata Y."/>
            <person name="Wu J."/>
            <person name="Zeller M."/>
            <person name="Oakes M."/>
            <person name="Baldi P."/>
            <person name="Sandmeyer S."/>
        </authorList>
    </citation>
    <scope>NUCLEOTIDE SEQUENCE [LARGE SCALE GENOMIC DNA]</scope>
    <source>
        <strain evidence="3">CLIB89(W29)</strain>
    </source>
</reference>
<sequence length="165" mass="18304">MTCNDDEGVGDVFGSENGLKDPQTVLKTHEEWTSSVPKINFSRLSDHFQPTFNVPSFHCLAQGMGDPETGPLEAVDCSRTFCSTPTETTPSTATRRRAPEYLHAREYLHDRGGPKSATQSRQTCSSTRRSPILECYPLFGVPRGRWHFGSLMPGRGLLSWGNRAT</sequence>
<dbReference type="EMBL" id="CP017555">
    <property type="protein sequence ID" value="AOW03246.1"/>
    <property type="molecule type" value="Genomic_DNA"/>
</dbReference>
<feature type="region of interest" description="Disordered" evidence="1">
    <location>
        <begin position="1"/>
        <end position="20"/>
    </location>
</feature>
<evidence type="ECO:0000256" key="1">
    <source>
        <dbReference type="SAM" id="MobiDB-lite"/>
    </source>
</evidence>
<evidence type="ECO:0000313" key="3">
    <source>
        <dbReference type="Proteomes" id="UP000182444"/>
    </source>
</evidence>
<dbReference type="AlphaFoldDB" id="A0A1D8NC86"/>
<dbReference type="GeneID" id="94583149"/>
<accession>A0A1D8NC86</accession>